<dbReference type="PANTHER" id="PTHR39328">
    <property type="entry name" value="BLL2871 PROTEIN"/>
    <property type="match status" value="1"/>
</dbReference>
<evidence type="ECO:0000313" key="3">
    <source>
        <dbReference type="Proteomes" id="UP000248706"/>
    </source>
</evidence>
<feature type="repeat" description="TPR" evidence="1">
    <location>
        <begin position="218"/>
        <end position="251"/>
    </location>
</feature>
<dbReference type="Proteomes" id="UP000248706">
    <property type="component" value="Unassembled WGS sequence"/>
</dbReference>
<dbReference type="SUPFAM" id="SSF48452">
    <property type="entry name" value="TPR-like"/>
    <property type="match status" value="1"/>
</dbReference>
<dbReference type="Gene3D" id="1.25.40.10">
    <property type="entry name" value="Tetratricopeptide repeat domain"/>
    <property type="match status" value="1"/>
</dbReference>
<dbReference type="RefSeq" id="WP_189361238.1">
    <property type="nucleotide sequence ID" value="NZ_MCIF01000002.1"/>
</dbReference>
<dbReference type="InterPro" id="IPR019734">
    <property type="entry name" value="TPR_rpt"/>
</dbReference>
<dbReference type="PROSITE" id="PS50005">
    <property type="entry name" value="TPR"/>
    <property type="match status" value="1"/>
</dbReference>
<gene>
    <name evidence="2" type="ORF">A4R35_02065</name>
</gene>
<accession>A0A328VBX1</accession>
<proteinExistence type="predicted"/>
<keyword evidence="1" id="KW-0802">TPR repeat</keyword>
<evidence type="ECO:0000313" key="2">
    <source>
        <dbReference type="EMBL" id="RAQ94299.1"/>
    </source>
</evidence>
<comment type="caution">
    <text evidence="2">The sequence shown here is derived from an EMBL/GenBank/DDBJ whole genome shotgun (WGS) entry which is preliminary data.</text>
</comment>
<dbReference type="InterPro" id="IPR029055">
    <property type="entry name" value="Ntn_hydrolases_N"/>
</dbReference>
<evidence type="ECO:0000256" key="1">
    <source>
        <dbReference type="PROSITE-ProRule" id="PRU00339"/>
    </source>
</evidence>
<protein>
    <submittedName>
        <fullName evidence="2">Uncharacterized protein</fullName>
    </submittedName>
</protein>
<dbReference type="Gene3D" id="3.60.20.10">
    <property type="entry name" value="Glutamine Phosphoribosylpyrophosphate, subunit 1, domain 1"/>
    <property type="match status" value="1"/>
</dbReference>
<dbReference type="Pfam" id="PF06267">
    <property type="entry name" value="DUF1028"/>
    <property type="match status" value="1"/>
</dbReference>
<sequence>MDRSSFLRREPLAHTYSIVALDRASGQMGVAVQSYYFGVGSVVPWAEAGVGAVATQAFVNTDYGPEGLALMRQGLSAAQALERLLQGDEEREIRQVALVDAHGGVAVHTGERCVAAAGHLSGDGFAVQANMMVNDGVWPAMKRAYEESTGDLCDRLLTALEAAQAAGGDIRGQQAAAIVIVSGKRTEQPWRERLFDVRVEDHPRPVDELRRLVTIRKAWLLFEQSNERLLAQQPDEAIRLFRQALALDPDNVDLKFRGTAILLQAGELPQALVLLREVFASKPGWTELVPRLAAVGLIPNDPELLTLIQDQRV</sequence>
<dbReference type="Pfam" id="PF14559">
    <property type="entry name" value="TPR_19"/>
    <property type="match status" value="1"/>
</dbReference>
<keyword evidence="3" id="KW-1185">Reference proteome</keyword>
<dbReference type="SUPFAM" id="SSF56235">
    <property type="entry name" value="N-terminal nucleophile aminohydrolases (Ntn hydrolases)"/>
    <property type="match status" value="1"/>
</dbReference>
<name>A0A328VBX1_9CHLR</name>
<organism evidence="2 3">
    <name type="scientific">Thermogemmatispora tikiterensis</name>
    <dbReference type="NCBI Taxonomy" id="1825093"/>
    <lineage>
        <taxon>Bacteria</taxon>
        <taxon>Bacillati</taxon>
        <taxon>Chloroflexota</taxon>
        <taxon>Ktedonobacteria</taxon>
        <taxon>Thermogemmatisporales</taxon>
        <taxon>Thermogemmatisporaceae</taxon>
        <taxon>Thermogemmatispora</taxon>
    </lineage>
</organism>
<dbReference type="PANTHER" id="PTHR39328:SF1">
    <property type="entry name" value="BLL2871 PROTEIN"/>
    <property type="match status" value="1"/>
</dbReference>
<dbReference type="EMBL" id="MCIF01000002">
    <property type="protein sequence ID" value="RAQ94299.1"/>
    <property type="molecule type" value="Genomic_DNA"/>
</dbReference>
<dbReference type="InterPro" id="IPR010430">
    <property type="entry name" value="DUF1028"/>
</dbReference>
<reference evidence="2 3" key="1">
    <citation type="submission" date="2016-08" db="EMBL/GenBank/DDBJ databases">
        <title>Analysis of Carbohydrate Active Enzymes in Thermogemmatispora T81 Reveals Carbohydrate Degradation Ability.</title>
        <authorList>
            <person name="Tomazini A."/>
            <person name="Lal S."/>
            <person name="Stott M."/>
            <person name="Henrissat B."/>
            <person name="Polikarpov I."/>
            <person name="Sparling R."/>
            <person name="Levin D.B."/>
        </authorList>
    </citation>
    <scope>NUCLEOTIDE SEQUENCE [LARGE SCALE GENOMIC DNA]</scope>
    <source>
        <strain evidence="2 3">T81</strain>
    </source>
</reference>
<dbReference type="AlphaFoldDB" id="A0A328VBX1"/>
<dbReference type="InterPro" id="IPR011990">
    <property type="entry name" value="TPR-like_helical_dom_sf"/>
</dbReference>